<evidence type="ECO:0000259" key="8">
    <source>
        <dbReference type="Pfam" id="PF02687"/>
    </source>
</evidence>
<feature type="transmembrane region" description="Helical" evidence="7">
    <location>
        <begin position="222"/>
        <end position="248"/>
    </location>
</feature>
<dbReference type="Pfam" id="PF02687">
    <property type="entry name" value="FtsX"/>
    <property type="match status" value="1"/>
</dbReference>
<evidence type="ECO:0000256" key="2">
    <source>
        <dbReference type="ARBA" id="ARBA00005236"/>
    </source>
</evidence>
<evidence type="ECO:0000313" key="10">
    <source>
        <dbReference type="Proteomes" id="UP000184334"/>
    </source>
</evidence>
<keyword evidence="5 7" id="KW-1133">Transmembrane helix</keyword>
<dbReference type="STRING" id="1122195.SAMN02745164_01319"/>
<dbReference type="GO" id="GO:0044874">
    <property type="term" value="P:lipoprotein localization to outer membrane"/>
    <property type="evidence" value="ECO:0007669"/>
    <property type="project" value="TreeGrafter"/>
</dbReference>
<accession>A0A1M4X1I0</accession>
<comment type="subcellular location">
    <subcellularLocation>
        <location evidence="1">Cell membrane</location>
        <topology evidence="1">Multi-pass membrane protein</topology>
    </subcellularLocation>
</comment>
<dbReference type="RefSeq" id="WP_072864717.1">
    <property type="nucleotide sequence ID" value="NZ_FQUI01000019.1"/>
</dbReference>
<evidence type="ECO:0000313" key="9">
    <source>
        <dbReference type="EMBL" id="SHE87349.1"/>
    </source>
</evidence>
<organism evidence="9 10">
    <name type="scientific">Marinitoga hydrogenitolerans (strain DSM 16785 / JCM 12826 / AT1271)</name>
    <dbReference type="NCBI Taxonomy" id="1122195"/>
    <lineage>
        <taxon>Bacteria</taxon>
        <taxon>Thermotogati</taxon>
        <taxon>Thermotogota</taxon>
        <taxon>Thermotogae</taxon>
        <taxon>Petrotogales</taxon>
        <taxon>Petrotogaceae</taxon>
        <taxon>Marinitoga</taxon>
    </lineage>
</organism>
<name>A0A1M4X1I0_MARH1</name>
<dbReference type="InterPro" id="IPR051447">
    <property type="entry name" value="Lipoprotein-release_system"/>
</dbReference>
<evidence type="ECO:0000256" key="7">
    <source>
        <dbReference type="SAM" id="Phobius"/>
    </source>
</evidence>
<proteinExistence type="inferred from homology"/>
<sequence length="357" mass="41275">MKEIILLIKGFLKRNKKHFLFPFLSIFIGVWGMIVVISVIKGFDKALIDSLTSFYPHIIVYDKVDKTIGNERFKMYFSTYQGFFNKSNKRISVSYWEMNDMGYYNKLLIKGNIDGSIIGSVMSKTLNLNPGDTINLFYTDDKNNIRLKRLKITGVFHSGIYFIDSSFIIKKETENFLNYTGIYLNNPKNAKKIKSKYLKEYISSTWEEQNENLAKAVEIDSYFALIITFFVVLMSGFSISNSVMYSIFVRKKEIGILYSMGMEKSKISIIFILESLIVAISGFFIGVFSSSITIFILKKIDLKLPSGIFYIDKIPFYLNINDIIISFIFIIILSFVFSFFSSRKLLSFDPVEVLHNE</sequence>
<gene>
    <name evidence="9" type="ORF">SAMN02745164_01319</name>
</gene>
<dbReference type="AlphaFoldDB" id="A0A1M4X1I0"/>
<feature type="transmembrane region" description="Helical" evidence="7">
    <location>
        <begin position="316"/>
        <end position="340"/>
    </location>
</feature>
<evidence type="ECO:0000256" key="6">
    <source>
        <dbReference type="ARBA" id="ARBA00023136"/>
    </source>
</evidence>
<reference evidence="9" key="1">
    <citation type="submission" date="2016-11" db="EMBL/GenBank/DDBJ databases">
        <authorList>
            <person name="Varghese N."/>
            <person name="Submissions S."/>
        </authorList>
    </citation>
    <scope>NUCLEOTIDE SEQUENCE [LARGE SCALE GENOMIC DNA]</scope>
    <source>
        <strain evidence="9">DSM 16785</strain>
    </source>
</reference>
<evidence type="ECO:0000256" key="5">
    <source>
        <dbReference type="ARBA" id="ARBA00022989"/>
    </source>
</evidence>
<evidence type="ECO:0000256" key="1">
    <source>
        <dbReference type="ARBA" id="ARBA00004651"/>
    </source>
</evidence>
<evidence type="ECO:0000256" key="4">
    <source>
        <dbReference type="ARBA" id="ARBA00022692"/>
    </source>
</evidence>
<comment type="caution">
    <text evidence="9">The sequence shown here is derived from an EMBL/GenBank/DDBJ whole genome shotgun (WGS) entry which is preliminary data.</text>
</comment>
<dbReference type="GO" id="GO:0098797">
    <property type="term" value="C:plasma membrane protein complex"/>
    <property type="evidence" value="ECO:0007669"/>
    <property type="project" value="TreeGrafter"/>
</dbReference>
<comment type="similarity">
    <text evidence="2">Belongs to the ABC-4 integral membrane protein family. LolC/E subfamily.</text>
</comment>
<keyword evidence="3" id="KW-1003">Cell membrane</keyword>
<dbReference type="PANTHER" id="PTHR30489:SF0">
    <property type="entry name" value="LIPOPROTEIN-RELEASING SYSTEM TRANSMEMBRANE PROTEIN LOLE"/>
    <property type="match status" value="1"/>
</dbReference>
<feature type="domain" description="ABC3 transporter permease C-terminal" evidence="8">
    <location>
        <begin position="226"/>
        <end position="350"/>
    </location>
</feature>
<dbReference type="Proteomes" id="UP000184334">
    <property type="component" value="Unassembled WGS sequence"/>
</dbReference>
<keyword evidence="10" id="KW-1185">Reference proteome</keyword>
<keyword evidence="6 7" id="KW-0472">Membrane</keyword>
<dbReference type="InterPro" id="IPR003838">
    <property type="entry name" value="ABC3_permease_C"/>
</dbReference>
<dbReference type="EMBL" id="FQUI01000019">
    <property type="protein sequence ID" value="SHE87349.1"/>
    <property type="molecule type" value="Genomic_DNA"/>
</dbReference>
<feature type="transmembrane region" description="Helical" evidence="7">
    <location>
        <begin position="20"/>
        <end position="40"/>
    </location>
</feature>
<protein>
    <submittedName>
        <fullName evidence="9">Lipoprotein-releasing system permease protein</fullName>
    </submittedName>
</protein>
<dbReference type="PANTHER" id="PTHR30489">
    <property type="entry name" value="LIPOPROTEIN-RELEASING SYSTEM TRANSMEMBRANE PROTEIN LOLE"/>
    <property type="match status" value="1"/>
</dbReference>
<evidence type="ECO:0000256" key="3">
    <source>
        <dbReference type="ARBA" id="ARBA00022475"/>
    </source>
</evidence>
<feature type="transmembrane region" description="Helical" evidence="7">
    <location>
        <begin position="269"/>
        <end position="296"/>
    </location>
</feature>
<dbReference type="OrthoDB" id="44827at2"/>
<keyword evidence="9" id="KW-0449">Lipoprotein</keyword>
<keyword evidence="4 7" id="KW-0812">Transmembrane</keyword>